<accession>R6TQ76</accession>
<comment type="caution">
    <text evidence="1">The sequence shown here is derived from an EMBL/GenBank/DDBJ whole genome shotgun (WGS) entry which is preliminary data.</text>
</comment>
<dbReference type="STRING" id="1263015.BN580_01861"/>
<organism evidence="1 3">
    <name type="scientific">Candidatus Colimorpha enterica</name>
    <dbReference type="NCBI Taxonomy" id="3083063"/>
    <lineage>
        <taxon>Bacteria</taxon>
        <taxon>Pseudomonadati</taxon>
        <taxon>Bacteroidota</taxon>
        <taxon>Bacteroidia</taxon>
        <taxon>Bacteroidales</taxon>
        <taxon>Candidatus Colimorpha</taxon>
    </lineage>
</organism>
<proteinExistence type="predicted"/>
<dbReference type="EMBL" id="JALEMU010000136">
    <property type="protein sequence ID" value="MCI5756331.1"/>
    <property type="molecule type" value="Genomic_DNA"/>
</dbReference>
<dbReference type="Proteomes" id="UP000017938">
    <property type="component" value="Unassembled WGS sequence"/>
</dbReference>
<evidence type="ECO:0000313" key="3">
    <source>
        <dbReference type="Proteomes" id="UP000017938"/>
    </source>
</evidence>
<evidence type="ECO:0000313" key="2">
    <source>
        <dbReference type="EMBL" id="MCI5756331.1"/>
    </source>
</evidence>
<dbReference type="Proteomes" id="UP001139365">
    <property type="component" value="Unassembled WGS sequence"/>
</dbReference>
<reference evidence="2 4" key="2">
    <citation type="submission" date="2022-03" db="EMBL/GenBank/DDBJ databases">
        <title>Metagenome-assembled genomes from swine fecal metagenomes.</title>
        <authorList>
            <person name="Holman D.B."/>
            <person name="Kommadath A."/>
        </authorList>
    </citation>
    <scope>NUCLEOTIDE SEQUENCE [LARGE SCALE GENOMIC DNA]</scope>
    <source>
        <strain evidence="2">SUG147</strain>
    </source>
</reference>
<sequence length="125" mass="13701">MKAFIASLVLLAVLMVCSVLNCFYIDRVTGKMLALCAEFPEKAAEGEEEMPEVLKAALSEWEKAKPRLRAASKASYIFTVSTALSSTRDYYLHGSPDDYISAKNQLIEALKALQVSDSLSFSGII</sequence>
<evidence type="ECO:0000313" key="4">
    <source>
        <dbReference type="Proteomes" id="UP001139365"/>
    </source>
</evidence>
<reference evidence="1" key="1">
    <citation type="submission" date="2012-11" db="EMBL/GenBank/DDBJ databases">
        <title>Dependencies among metagenomic species, viruses, plasmids and units of genetic variation.</title>
        <authorList>
            <person name="Nielsen H.B."/>
            <person name="Almeida M."/>
            <person name="Juncker A.S."/>
            <person name="Rasmussen S."/>
            <person name="Li J."/>
            <person name="Sunagawa S."/>
            <person name="Plichta D."/>
            <person name="Gautier L."/>
            <person name="Le Chatelier E."/>
            <person name="Peletier E."/>
            <person name="Bonde I."/>
            <person name="Nielsen T."/>
            <person name="Manichanh C."/>
            <person name="Arumugam M."/>
            <person name="Batto J."/>
            <person name="Santos M.B.Q.D."/>
            <person name="Blom N."/>
            <person name="Borruel N."/>
            <person name="Burgdorf K.S."/>
            <person name="Boumezbeur F."/>
            <person name="Casellas F."/>
            <person name="Dore J."/>
            <person name="Guarner F."/>
            <person name="Hansen T."/>
            <person name="Hildebrand F."/>
            <person name="Kaas R.S."/>
            <person name="Kennedy S."/>
            <person name="Kristiansen K."/>
            <person name="Kultima J.R."/>
            <person name="Leonard P."/>
            <person name="Levenez F."/>
            <person name="Lund O."/>
            <person name="Moumen B."/>
            <person name="Le Paslier D."/>
            <person name="Pons N."/>
            <person name="Pedersen O."/>
            <person name="Prifti E."/>
            <person name="Qin J."/>
            <person name="Raes J."/>
            <person name="Tap J."/>
            <person name="Tims S."/>
            <person name="Ussery D.W."/>
            <person name="Yamada T."/>
            <person name="MetaHit consortium"/>
            <person name="Renault P."/>
            <person name="Sicheritz-Ponten T."/>
            <person name="Bork P."/>
            <person name="Wang J."/>
            <person name="Brunak S."/>
            <person name="Ehrlich S.D."/>
        </authorList>
    </citation>
    <scope>NUCLEOTIDE SEQUENCE [LARGE SCALE GENOMIC DNA]</scope>
</reference>
<dbReference type="EMBL" id="CBFW010000303">
    <property type="protein sequence ID" value="CDC75563.1"/>
    <property type="molecule type" value="Genomic_DNA"/>
</dbReference>
<dbReference type="AlphaFoldDB" id="R6TQ76"/>
<protein>
    <submittedName>
        <fullName evidence="2">DUF4363 family protein</fullName>
    </submittedName>
</protein>
<evidence type="ECO:0000313" key="1">
    <source>
        <dbReference type="EMBL" id="CDC75563.1"/>
    </source>
</evidence>
<gene>
    <name evidence="1" type="ORF">BN580_01861</name>
    <name evidence="2" type="ORF">MR241_08590</name>
</gene>
<name>R6TQ76_9BACT</name>